<dbReference type="GeneID" id="85322791"/>
<dbReference type="EMBL" id="JAUIRO010000002">
    <property type="protein sequence ID" value="KAK0728328.1"/>
    <property type="molecule type" value="Genomic_DNA"/>
</dbReference>
<sequence>MLRLWKISRNHGPITSVLASSAASPAGRGANGSVEEEESSKIFWDLWQKAVDNLDDDKRSALKLNLDEHGQVQPCITNVIQDMVTGVESSFDEYRNGGLKIEDYDAKVLLSVRENEKGTLRFALRSKAIIDSGVKFDPTKY</sequence>
<dbReference type="Proteomes" id="UP001172101">
    <property type="component" value="Unassembled WGS sequence"/>
</dbReference>
<evidence type="ECO:0000313" key="2">
    <source>
        <dbReference type="Proteomes" id="UP001172101"/>
    </source>
</evidence>
<gene>
    <name evidence="1" type="ORF">B0T26DRAFT_672873</name>
</gene>
<dbReference type="RefSeq" id="XP_060301183.1">
    <property type="nucleotide sequence ID" value="XM_060439521.1"/>
</dbReference>
<evidence type="ECO:0000313" key="1">
    <source>
        <dbReference type="EMBL" id="KAK0728328.1"/>
    </source>
</evidence>
<organism evidence="1 2">
    <name type="scientific">Lasiosphaeria miniovina</name>
    <dbReference type="NCBI Taxonomy" id="1954250"/>
    <lineage>
        <taxon>Eukaryota</taxon>
        <taxon>Fungi</taxon>
        <taxon>Dikarya</taxon>
        <taxon>Ascomycota</taxon>
        <taxon>Pezizomycotina</taxon>
        <taxon>Sordariomycetes</taxon>
        <taxon>Sordariomycetidae</taxon>
        <taxon>Sordariales</taxon>
        <taxon>Lasiosphaeriaceae</taxon>
        <taxon>Lasiosphaeria</taxon>
    </lineage>
</organism>
<reference evidence="1" key="1">
    <citation type="submission" date="2023-06" db="EMBL/GenBank/DDBJ databases">
        <title>Genome-scale phylogeny and comparative genomics of the fungal order Sordariales.</title>
        <authorList>
            <consortium name="Lawrence Berkeley National Laboratory"/>
            <person name="Hensen N."/>
            <person name="Bonometti L."/>
            <person name="Westerberg I."/>
            <person name="Brannstrom I.O."/>
            <person name="Guillou S."/>
            <person name="Cros-Aarteil S."/>
            <person name="Calhoun S."/>
            <person name="Haridas S."/>
            <person name="Kuo A."/>
            <person name="Mondo S."/>
            <person name="Pangilinan J."/>
            <person name="Riley R."/>
            <person name="LaButti K."/>
            <person name="Andreopoulos B."/>
            <person name="Lipzen A."/>
            <person name="Chen C."/>
            <person name="Yanf M."/>
            <person name="Daum C."/>
            <person name="Ng V."/>
            <person name="Clum A."/>
            <person name="Steindorff A."/>
            <person name="Ohm R."/>
            <person name="Martin F."/>
            <person name="Silar P."/>
            <person name="Natvig D."/>
            <person name="Lalanne C."/>
            <person name="Gautier V."/>
            <person name="Ament-velasquez S.L."/>
            <person name="Kruys A."/>
            <person name="Hutchinson M.I."/>
            <person name="Powell A.J."/>
            <person name="Barry K."/>
            <person name="Miller A.N."/>
            <person name="Grigoriev I.V."/>
            <person name="Debuchy R."/>
            <person name="Gladieux P."/>
            <person name="Thoren M.H."/>
            <person name="Johannesson H."/>
        </authorList>
    </citation>
    <scope>NUCLEOTIDE SEQUENCE</scope>
    <source>
        <strain evidence="1">SMH2392-1A</strain>
    </source>
</reference>
<dbReference type="AlphaFoldDB" id="A0AA40EAH2"/>
<accession>A0AA40EAH2</accession>
<keyword evidence="2" id="KW-1185">Reference proteome</keyword>
<name>A0AA40EAH2_9PEZI</name>
<comment type="caution">
    <text evidence="1">The sequence shown here is derived from an EMBL/GenBank/DDBJ whole genome shotgun (WGS) entry which is preliminary data.</text>
</comment>
<protein>
    <submittedName>
        <fullName evidence="1">Uncharacterized protein</fullName>
    </submittedName>
</protein>
<proteinExistence type="predicted"/>